<evidence type="ECO:0000313" key="2">
    <source>
        <dbReference type="EMBL" id="CAH8314319.1"/>
    </source>
</evidence>
<keyword evidence="3" id="KW-1185">Reference proteome</keyword>
<accession>A0ABC8JE33</accession>
<dbReference type="AlphaFoldDB" id="A0ABC8JE33"/>
<dbReference type="Proteomes" id="UP001642260">
    <property type="component" value="Unassembled WGS sequence"/>
</dbReference>
<proteinExistence type="predicted"/>
<protein>
    <submittedName>
        <fullName evidence="2">Uncharacterized protein</fullName>
    </submittedName>
</protein>
<sequence length="155" mass="18309">MVIDRNQGTRVNRGRNRVKMRRFIIGESQFSPFWSFQKDRIQLRIVDGELVVLEVDSGCIFISSMSKLIERRIIIGKMWFKLPYESLEDCKPLWEKVEFNKKKLGIIGQWYKEVDLYIENDVTGRETKASIPEKETEPSKPKKEVEKCHEDAIIE</sequence>
<feature type="region of interest" description="Disordered" evidence="1">
    <location>
        <begin position="127"/>
        <end position="155"/>
    </location>
</feature>
<dbReference type="EMBL" id="CAKOAT010080710">
    <property type="protein sequence ID" value="CAH8314319.1"/>
    <property type="molecule type" value="Genomic_DNA"/>
</dbReference>
<evidence type="ECO:0000313" key="3">
    <source>
        <dbReference type="Proteomes" id="UP001642260"/>
    </source>
</evidence>
<evidence type="ECO:0000256" key="1">
    <source>
        <dbReference type="SAM" id="MobiDB-lite"/>
    </source>
</evidence>
<gene>
    <name evidence="2" type="ORF">ERUC_LOCUS7137</name>
</gene>
<organism evidence="2 3">
    <name type="scientific">Eruca vesicaria subsp. sativa</name>
    <name type="common">Garden rocket</name>
    <name type="synonym">Eruca sativa</name>
    <dbReference type="NCBI Taxonomy" id="29727"/>
    <lineage>
        <taxon>Eukaryota</taxon>
        <taxon>Viridiplantae</taxon>
        <taxon>Streptophyta</taxon>
        <taxon>Embryophyta</taxon>
        <taxon>Tracheophyta</taxon>
        <taxon>Spermatophyta</taxon>
        <taxon>Magnoliopsida</taxon>
        <taxon>eudicotyledons</taxon>
        <taxon>Gunneridae</taxon>
        <taxon>Pentapetalae</taxon>
        <taxon>rosids</taxon>
        <taxon>malvids</taxon>
        <taxon>Brassicales</taxon>
        <taxon>Brassicaceae</taxon>
        <taxon>Brassiceae</taxon>
        <taxon>Eruca</taxon>
    </lineage>
</organism>
<reference evidence="2 3" key="1">
    <citation type="submission" date="2022-03" db="EMBL/GenBank/DDBJ databases">
        <authorList>
            <person name="Macdonald S."/>
            <person name="Ahmed S."/>
            <person name="Newling K."/>
        </authorList>
    </citation>
    <scope>NUCLEOTIDE SEQUENCE [LARGE SCALE GENOMIC DNA]</scope>
</reference>
<comment type="caution">
    <text evidence="2">The sequence shown here is derived from an EMBL/GenBank/DDBJ whole genome shotgun (WGS) entry which is preliminary data.</text>
</comment>
<name>A0ABC8JE33_ERUVS</name>